<reference evidence="1 2" key="1">
    <citation type="submission" date="2023-12" db="EMBL/GenBank/DDBJ databases">
        <title>Evaluation and characterization of a potential secondary metabolite violacein from indigenous Chromobacterium amazonense SAM215.</title>
        <authorList>
            <person name="Tarafdar M.R."/>
            <person name="Abedin S.M."/>
            <person name="Atiqua A."/>
            <person name="Saha A."/>
            <person name="Khan S.N."/>
        </authorList>
    </citation>
    <scope>NUCLEOTIDE SEQUENCE [LARGE SCALE GENOMIC DNA]</scope>
    <source>
        <strain evidence="1 2">SAM215</strain>
    </source>
</reference>
<comment type="caution">
    <text evidence="1">The sequence shown here is derived from an EMBL/GenBank/DDBJ whole genome shotgun (WGS) entry which is preliminary data.</text>
</comment>
<proteinExistence type="predicted"/>
<dbReference type="RefSeq" id="WP_152610282.1">
    <property type="nucleotide sequence ID" value="NZ_JAVFJF020000020.1"/>
</dbReference>
<organism evidence="1 2">
    <name type="scientific">Chromobacterium amazonense</name>
    <dbReference type="NCBI Taxonomy" id="1382803"/>
    <lineage>
        <taxon>Bacteria</taxon>
        <taxon>Pseudomonadati</taxon>
        <taxon>Pseudomonadota</taxon>
        <taxon>Betaproteobacteria</taxon>
        <taxon>Neisseriales</taxon>
        <taxon>Chromobacteriaceae</taxon>
        <taxon>Chromobacterium</taxon>
    </lineage>
</organism>
<name>A0ABU8V368_9NEIS</name>
<protein>
    <submittedName>
        <fullName evidence="1">Uncharacterized protein</fullName>
    </submittedName>
</protein>
<gene>
    <name evidence="1" type="ORF">QCL97_011280</name>
</gene>
<evidence type="ECO:0000313" key="2">
    <source>
        <dbReference type="Proteomes" id="UP001224516"/>
    </source>
</evidence>
<dbReference type="Proteomes" id="UP001224516">
    <property type="component" value="Unassembled WGS sequence"/>
</dbReference>
<keyword evidence="2" id="KW-1185">Reference proteome</keyword>
<accession>A0ABU8V368</accession>
<dbReference type="EMBL" id="JAVFJF020000020">
    <property type="protein sequence ID" value="MEJ8675307.1"/>
    <property type="molecule type" value="Genomic_DNA"/>
</dbReference>
<evidence type="ECO:0000313" key="1">
    <source>
        <dbReference type="EMBL" id="MEJ8675307.1"/>
    </source>
</evidence>
<sequence>MKIADHKRCNTMETINGGSIWLGDIFKKNKKIRAGIFILHLKKQHGGLNSRHAVQTKAQANF</sequence>